<dbReference type="InterPro" id="IPR051533">
    <property type="entry name" value="WaaL-like"/>
</dbReference>
<dbReference type="InterPro" id="IPR007016">
    <property type="entry name" value="O-antigen_ligase-rel_domated"/>
</dbReference>
<feature type="domain" description="O-antigen ligase-related" evidence="6">
    <location>
        <begin position="212"/>
        <end position="333"/>
    </location>
</feature>
<feature type="transmembrane region" description="Helical" evidence="5">
    <location>
        <begin position="182"/>
        <end position="198"/>
    </location>
</feature>
<evidence type="ECO:0000256" key="4">
    <source>
        <dbReference type="ARBA" id="ARBA00023136"/>
    </source>
</evidence>
<evidence type="ECO:0000256" key="5">
    <source>
        <dbReference type="SAM" id="Phobius"/>
    </source>
</evidence>
<evidence type="ECO:0000256" key="3">
    <source>
        <dbReference type="ARBA" id="ARBA00022989"/>
    </source>
</evidence>
<dbReference type="EMBL" id="FOMJ01000001">
    <property type="protein sequence ID" value="SFC98177.1"/>
    <property type="molecule type" value="Genomic_DNA"/>
</dbReference>
<keyword evidence="4 5" id="KW-0472">Membrane</keyword>
<dbReference type="GO" id="GO:0016020">
    <property type="term" value="C:membrane"/>
    <property type="evidence" value="ECO:0007669"/>
    <property type="project" value="UniProtKB-SubCell"/>
</dbReference>
<evidence type="ECO:0000313" key="7">
    <source>
        <dbReference type="EMBL" id="SFC98177.1"/>
    </source>
</evidence>
<feature type="transmembrane region" description="Helical" evidence="5">
    <location>
        <begin position="392"/>
        <end position="408"/>
    </location>
</feature>
<feature type="transmembrane region" description="Helical" evidence="5">
    <location>
        <begin position="79"/>
        <end position="99"/>
    </location>
</feature>
<feature type="transmembrane region" description="Helical" evidence="5">
    <location>
        <begin position="134"/>
        <end position="151"/>
    </location>
</feature>
<feature type="transmembrane region" description="Helical" evidence="5">
    <location>
        <begin position="205"/>
        <end position="224"/>
    </location>
</feature>
<dbReference type="Pfam" id="PF04932">
    <property type="entry name" value="Wzy_C"/>
    <property type="match status" value="1"/>
</dbReference>
<evidence type="ECO:0000259" key="6">
    <source>
        <dbReference type="Pfam" id="PF04932"/>
    </source>
</evidence>
<dbReference type="Proteomes" id="UP000198611">
    <property type="component" value="Unassembled WGS sequence"/>
</dbReference>
<dbReference type="RefSeq" id="WP_093426997.1">
    <property type="nucleotide sequence ID" value="NZ_FOMJ01000001.1"/>
</dbReference>
<evidence type="ECO:0000313" key="8">
    <source>
        <dbReference type="Proteomes" id="UP000198611"/>
    </source>
</evidence>
<dbReference type="AlphaFoldDB" id="A0A1I1NKW7"/>
<accession>A0A1I1NKW7</accession>
<organism evidence="7 8">
    <name type="scientific">Thiohalospira halophila DSM 15071</name>
    <dbReference type="NCBI Taxonomy" id="1123397"/>
    <lineage>
        <taxon>Bacteria</taxon>
        <taxon>Pseudomonadati</taxon>
        <taxon>Pseudomonadota</taxon>
        <taxon>Gammaproteobacteria</taxon>
        <taxon>Thiohalospirales</taxon>
        <taxon>Thiohalospiraceae</taxon>
        <taxon>Thiohalospira</taxon>
    </lineage>
</organism>
<dbReference type="STRING" id="1123397.SAMN05660831_00322"/>
<feature type="transmembrane region" description="Helical" evidence="5">
    <location>
        <begin position="20"/>
        <end position="43"/>
    </location>
</feature>
<evidence type="ECO:0000256" key="2">
    <source>
        <dbReference type="ARBA" id="ARBA00022692"/>
    </source>
</evidence>
<keyword evidence="8" id="KW-1185">Reference proteome</keyword>
<feature type="transmembrane region" description="Helical" evidence="5">
    <location>
        <begin position="368"/>
        <end position="386"/>
    </location>
</feature>
<feature type="transmembrane region" description="Helical" evidence="5">
    <location>
        <begin position="244"/>
        <end position="264"/>
    </location>
</feature>
<dbReference type="OrthoDB" id="9772644at2"/>
<name>A0A1I1NKW7_9GAMM</name>
<feature type="transmembrane region" description="Helical" evidence="5">
    <location>
        <begin position="105"/>
        <end position="127"/>
    </location>
</feature>
<sequence length="449" mass="48517">MNRPTSSAVDGAWVPRLALLLQTAVWALSPFHFLIAYLVLLLIRPHEFLPGVQGLPLMPVVMMGAVAAWILAREKDFGAPAFVLLVGLVLAMVASRVALGWLGGIPAVISEFLPILLIFLLVATVVSTLSRQRVFLVLLFGASVYMSLHGIQQHLTGTGWTGAELLAGRIRYIGFFHDPNDLGLFLVMTLPMAFFLFGRSRSPAVRLPLVLGVAVVFYAIYLTGSRGTLLATLAVLGVYFARRYGWTVSALLAALVLPVLLLLLPSRFTDLDPGESSAHGRVEAWYNGMQMFQSNPLTGVGWGRFTEFNPLTAHNSLVLVLAETGLLGLTFWLAFFGGVVWLLFRVLGHWQQYGDAVADPAGREWADLARALLIAFVGIGVSAFFLSRSYNIILYLLAAVAVGAFLGYRRNRGLEAPGPGRVLERAALGALVLAAAFFVVIKGLLGAAS</sequence>
<dbReference type="PANTHER" id="PTHR37422">
    <property type="entry name" value="TEICHURONIC ACID BIOSYNTHESIS PROTEIN TUAE"/>
    <property type="match status" value="1"/>
</dbReference>
<keyword evidence="2 5" id="KW-0812">Transmembrane</keyword>
<gene>
    <name evidence="7" type="ORF">SAMN05660831_00322</name>
</gene>
<proteinExistence type="predicted"/>
<feature type="transmembrane region" description="Helical" evidence="5">
    <location>
        <begin position="325"/>
        <end position="347"/>
    </location>
</feature>
<feature type="transmembrane region" description="Helical" evidence="5">
    <location>
        <begin position="428"/>
        <end position="448"/>
    </location>
</feature>
<dbReference type="PANTHER" id="PTHR37422:SF13">
    <property type="entry name" value="LIPOPOLYSACCHARIDE BIOSYNTHESIS PROTEIN PA4999-RELATED"/>
    <property type="match status" value="1"/>
</dbReference>
<keyword evidence="7" id="KW-0436">Ligase</keyword>
<protein>
    <submittedName>
        <fullName evidence="7">O-antigen ligase like membrane protein</fullName>
    </submittedName>
</protein>
<comment type="subcellular location">
    <subcellularLocation>
        <location evidence="1">Membrane</location>
        <topology evidence="1">Multi-pass membrane protein</topology>
    </subcellularLocation>
</comment>
<feature type="transmembrane region" description="Helical" evidence="5">
    <location>
        <begin position="55"/>
        <end position="72"/>
    </location>
</feature>
<keyword evidence="3 5" id="KW-1133">Transmembrane helix</keyword>
<evidence type="ECO:0000256" key="1">
    <source>
        <dbReference type="ARBA" id="ARBA00004141"/>
    </source>
</evidence>
<reference evidence="7 8" key="1">
    <citation type="submission" date="2016-10" db="EMBL/GenBank/DDBJ databases">
        <authorList>
            <person name="de Groot N.N."/>
        </authorList>
    </citation>
    <scope>NUCLEOTIDE SEQUENCE [LARGE SCALE GENOMIC DNA]</scope>
    <source>
        <strain evidence="7 8">HL3</strain>
    </source>
</reference>
<dbReference type="GO" id="GO:0016874">
    <property type="term" value="F:ligase activity"/>
    <property type="evidence" value="ECO:0007669"/>
    <property type="project" value="UniProtKB-KW"/>
</dbReference>